<feature type="transmembrane region" description="Helical" evidence="2">
    <location>
        <begin position="74"/>
        <end position="101"/>
    </location>
</feature>
<evidence type="ECO:0000256" key="2">
    <source>
        <dbReference type="SAM" id="Phobius"/>
    </source>
</evidence>
<organism evidence="3 4">
    <name type="scientific">Seminavis robusta</name>
    <dbReference type="NCBI Taxonomy" id="568900"/>
    <lineage>
        <taxon>Eukaryota</taxon>
        <taxon>Sar</taxon>
        <taxon>Stramenopiles</taxon>
        <taxon>Ochrophyta</taxon>
        <taxon>Bacillariophyta</taxon>
        <taxon>Bacillariophyceae</taxon>
        <taxon>Bacillariophycidae</taxon>
        <taxon>Naviculales</taxon>
        <taxon>Naviculaceae</taxon>
        <taxon>Seminavis</taxon>
    </lineage>
</organism>
<comment type="caution">
    <text evidence="3">The sequence shown here is derived from an EMBL/GenBank/DDBJ whole genome shotgun (WGS) entry which is preliminary data.</text>
</comment>
<dbReference type="Proteomes" id="UP001153069">
    <property type="component" value="Unassembled WGS sequence"/>
</dbReference>
<feature type="transmembrane region" description="Helical" evidence="2">
    <location>
        <begin position="238"/>
        <end position="256"/>
    </location>
</feature>
<protein>
    <submittedName>
        <fullName evidence="3">Uncharacterized protein</fullName>
    </submittedName>
</protein>
<gene>
    <name evidence="3" type="ORF">SEMRO_2611_G332550.1</name>
</gene>
<proteinExistence type="predicted"/>
<evidence type="ECO:0000256" key="1">
    <source>
        <dbReference type="SAM" id="MobiDB-lite"/>
    </source>
</evidence>
<evidence type="ECO:0000313" key="3">
    <source>
        <dbReference type="EMBL" id="CAB9529746.1"/>
    </source>
</evidence>
<keyword evidence="4" id="KW-1185">Reference proteome</keyword>
<accession>A0A9N8EYS5</accession>
<feature type="compositionally biased region" description="Polar residues" evidence="1">
    <location>
        <begin position="179"/>
        <end position="188"/>
    </location>
</feature>
<keyword evidence="2" id="KW-1133">Transmembrane helix</keyword>
<evidence type="ECO:0000313" key="4">
    <source>
        <dbReference type="Proteomes" id="UP001153069"/>
    </source>
</evidence>
<feature type="transmembrane region" description="Helical" evidence="2">
    <location>
        <begin position="113"/>
        <end position="135"/>
    </location>
</feature>
<dbReference type="EMBL" id="CAICTM010002609">
    <property type="protein sequence ID" value="CAB9529746.1"/>
    <property type="molecule type" value="Genomic_DNA"/>
</dbReference>
<name>A0A9N8EYS5_9STRA</name>
<keyword evidence="2" id="KW-0472">Membrane</keyword>
<feature type="region of interest" description="Disordered" evidence="1">
    <location>
        <begin position="168"/>
        <end position="188"/>
    </location>
</feature>
<sequence length="278" mass="30251">MSPLMYAGVDHQPLLDGTNDYFDDGLDEGIIIPPDPFATTSNDAMQGNSQLDEDDEGDSVNDYETSLIPCIEKLGLGIGIVVGATVQLATLAGNLVNIAIWGTEAGPYASTTFVVWCCCMSAMFFMAYVALRCLVQMSLKMVYKMEEENQDKDILVVDVPSDNPMPSPSAFPTIGPSGNAASRVSSTNNGSIRVPRDFDDVLDDVMWFMKLYYVLGVNIGISLSWIVTNLALGDQRVSLIFSLAPPILGVVWFKWMKLADAAAYNKLPLWQGDDVGHV</sequence>
<feature type="transmembrane region" description="Helical" evidence="2">
    <location>
        <begin position="211"/>
        <end position="232"/>
    </location>
</feature>
<keyword evidence="2" id="KW-0812">Transmembrane</keyword>
<reference evidence="3" key="1">
    <citation type="submission" date="2020-06" db="EMBL/GenBank/DDBJ databases">
        <authorList>
            <consortium name="Plant Systems Biology data submission"/>
        </authorList>
    </citation>
    <scope>NUCLEOTIDE SEQUENCE</scope>
    <source>
        <strain evidence="3">D6</strain>
    </source>
</reference>
<dbReference type="AlphaFoldDB" id="A0A9N8EYS5"/>